<accession>A0A1I7SJY5</accession>
<dbReference type="Proteomes" id="UP000095284">
    <property type="component" value="Unplaced"/>
</dbReference>
<reference evidence="3" key="1">
    <citation type="submission" date="2016-11" db="UniProtKB">
        <authorList>
            <consortium name="WormBaseParasite"/>
        </authorList>
    </citation>
    <scope>IDENTIFICATION</scope>
</reference>
<protein>
    <submittedName>
        <fullName evidence="3">Uncharacterized protein</fullName>
    </submittedName>
</protein>
<proteinExistence type="predicted"/>
<feature type="region of interest" description="Disordered" evidence="1">
    <location>
        <begin position="43"/>
        <end position="62"/>
    </location>
</feature>
<evidence type="ECO:0000313" key="2">
    <source>
        <dbReference type="Proteomes" id="UP000095284"/>
    </source>
</evidence>
<feature type="region of interest" description="Disordered" evidence="1">
    <location>
        <begin position="1"/>
        <end position="30"/>
    </location>
</feature>
<sequence length="62" mass="6567">MKASPGRSGEVDAAPMTPESVRGASGIKKGCPSTCYFQESVGPKSRITPKWSPFGPPNRCKL</sequence>
<evidence type="ECO:0000313" key="3">
    <source>
        <dbReference type="WBParaSite" id="BXY_1336300.1"/>
    </source>
</evidence>
<organism evidence="2 3">
    <name type="scientific">Bursaphelenchus xylophilus</name>
    <name type="common">Pinewood nematode worm</name>
    <name type="synonym">Aphelenchoides xylophilus</name>
    <dbReference type="NCBI Taxonomy" id="6326"/>
    <lineage>
        <taxon>Eukaryota</taxon>
        <taxon>Metazoa</taxon>
        <taxon>Ecdysozoa</taxon>
        <taxon>Nematoda</taxon>
        <taxon>Chromadorea</taxon>
        <taxon>Rhabditida</taxon>
        <taxon>Tylenchina</taxon>
        <taxon>Tylenchomorpha</taxon>
        <taxon>Aphelenchoidea</taxon>
        <taxon>Aphelenchoididae</taxon>
        <taxon>Bursaphelenchus</taxon>
    </lineage>
</organism>
<evidence type="ECO:0000256" key="1">
    <source>
        <dbReference type="SAM" id="MobiDB-lite"/>
    </source>
</evidence>
<dbReference type="WBParaSite" id="BXY_1336300.1">
    <property type="protein sequence ID" value="BXY_1336300.1"/>
    <property type="gene ID" value="BXY_1336300"/>
</dbReference>
<dbReference type="AlphaFoldDB" id="A0A1I7SJY5"/>
<name>A0A1I7SJY5_BURXY</name>